<accession>A0A833WMH0</accession>
<evidence type="ECO:0000313" key="3">
    <source>
        <dbReference type="EMBL" id="KAF4045653.1"/>
    </source>
</evidence>
<protein>
    <submittedName>
        <fullName evidence="2">Uncharacterized protein</fullName>
    </submittedName>
</protein>
<sequence>MDKWLSCFAYCLVIYDNASYAVATLEVCCADDPILLHLAGTVEHAALVAALIKVHRDGRATAASELVR</sequence>
<evidence type="ECO:0000313" key="6">
    <source>
        <dbReference type="EMBL" id="KAF4146117.1"/>
    </source>
</evidence>
<evidence type="ECO:0000313" key="1">
    <source>
        <dbReference type="EMBL" id="KAF4042559.1"/>
    </source>
</evidence>
<keyword evidence="7" id="KW-1185">Reference proteome</keyword>
<dbReference type="AlphaFoldDB" id="A0A833WMH0"/>
<reference evidence="2" key="1">
    <citation type="submission" date="2020-04" db="EMBL/GenBank/DDBJ databases">
        <title>Hybrid Assembly of Korean Phytophthora infestans isolates.</title>
        <authorList>
            <person name="Prokchorchik M."/>
            <person name="Lee Y."/>
            <person name="Seo J."/>
            <person name="Cho J.-H."/>
            <person name="Park Y.-E."/>
            <person name="Jang D.-C."/>
            <person name="Im J.-S."/>
            <person name="Choi J.-G."/>
            <person name="Park H.-J."/>
            <person name="Lee G.-B."/>
            <person name="Lee Y.-G."/>
            <person name="Hong S.-Y."/>
            <person name="Cho K."/>
            <person name="Sohn K.H."/>
        </authorList>
    </citation>
    <scope>NUCLEOTIDE SEQUENCE</scope>
    <source>
        <strain evidence="2">KR_1_A1</strain>
        <strain evidence="4">KR_2_A2</strain>
    </source>
</reference>
<dbReference type="EMBL" id="WSZM01000043">
    <property type="protein sequence ID" value="KAF4045652.1"/>
    <property type="molecule type" value="Genomic_DNA"/>
</dbReference>
<dbReference type="EMBL" id="JAACNO010000645">
    <property type="protein sequence ID" value="KAF4146117.1"/>
    <property type="molecule type" value="Genomic_DNA"/>
</dbReference>
<dbReference type="Proteomes" id="UP000704712">
    <property type="component" value="Unassembled WGS sequence"/>
</dbReference>
<evidence type="ECO:0000313" key="5">
    <source>
        <dbReference type="EMBL" id="KAF4135011.1"/>
    </source>
</evidence>
<dbReference type="EMBL" id="JAACNO010002217">
    <property type="protein sequence ID" value="KAF4135010.1"/>
    <property type="molecule type" value="Genomic_DNA"/>
</dbReference>
<gene>
    <name evidence="2" type="ORF">GN244_ATG02105</name>
    <name evidence="3" type="ORF">GN244_ATG02106</name>
    <name evidence="1" type="ORF">GN244_ATG05161</name>
    <name evidence="6" type="ORF">GN958_ATG04691</name>
    <name evidence="4" type="ORF">GN958_ATG15803</name>
    <name evidence="5" type="ORF">GN958_ATG15804</name>
</gene>
<dbReference type="EMBL" id="WSZM01000098">
    <property type="protein sequence ID" value="KAF4042559.1"/>
    <property type="molecule type" value="Genomic_DNA"/>
</dbReference>
<proteinExistence type="predicted"/>
<evidence type="ECO:0000313" key="2">
    <source>
        <dbReference type="EMBL" id="KAF4045652.1"/>
    </source>
</evidence>
<dbReference type="EMBL" id="WSZM01000043">
    <property type="protein sequence ID" value="KAF4045653.1"/>
    <property type="molecule type" value="Genomic_DNA"/>
</dbReference>
<organism evidence="2 7">
    <name type="scientific">Phytophthora infestans</name>
    <name type="common">Potato late blight agent</name>
    <name type="synonym">Botrytis infestans</name>
    <dbReference type="NCBI Taxonomy" id="4787"/>
    <lineage>
        <taxon>Eukaryota</taxon>
        <taxon>Sar</taxon>
        <taxon>Stramenopiles</taxon>
        <taxon>Oomycota</taxon>
        <taxon>Peronosporomycetes</taxon>
        <taxon>Peronosporales</taxon>
        <taxon>Peronosporaceae</taxon>
        <taxon>Phytophthora</taxon>
    </lineage>
</organism>
<name>A0A833WMH0_PHYIN</name>
<comment type="caution">
    <text evidence="2">The sequence shown here is derived from an EMBL/GenBank/DDBJ whole genome shotgun (WGS) entry which is preliminary data.</text>
</comment>
<dbReference type="EMBL" id="JAACNO010002217">
    <property type="protein sequence ID" value="KAF4135011.1"/>
    <property type="molecule type" value="Genomic_DNA"/>
</dbReference>
<dbReference type="Proteomes" id="UP000602510">
    <property type="component" value="Unassembled WGS sequence"/>
</dbReference>
<evidence type="ECO:0000313" key="4">
    <source>
        <dbReference type="EMBL" id="KAF4135010.1"/>
    </source>
</evidence>
<evidence type="ECO:0000313" key="7">
    <source>
        <dbReference type="Proteomes" id="UP000602510"/>
    </source>
</evidence>